<dbReference type="EMBL" id="SSTG01000095">
    <property type="protein sequence ID" value="THG47617.1"/>
    <property type="molecule type" value="Genomic_DNA"/>
</dbReference>
<reference evidence="1" key="1">
    <citation type="submission" date="2019-04" db="EMBL/GenBank/DDBJ databases">
        <title>Microbes associate with the intestines of laboratory mice.</title>
        <authorList>
            <person name="Navarre W."/>
            <person name="Wong E."/>
            <person name="Huang K.C."/>
            <person name="Tropini C."/>
            <person name="Ng K."/>
            <person name="Yu B."/>
        </authorList>
    </citation>
    <scope>NUCLEOTIDE SEQUENCE</scope>
    <source>
        <strain evidence="1">NM86_A22</strain>
    </source>
</reference>
<dbReference type="EC" id="3.4.16.4" evidence="1"/>
<gene>
    <name evidence="1" type="primary">dacB</name>
    <name evidence="1" type="ORF">E5990_07675</name>
</gene>
<keyword evidence="1" id="KW-0378">Hydrolase</keyword>
<keyword evidence="2" id="KW-1185">Reference proteome</keyword>
<evidence type="ECO:0000313" key="2">
    <source>
        <dbReference type="Proteomes" id="UP000305401"/>
    </source>
</evidence>
<accession>A0AC61S4I3</accession>
<dbReference type="Proteomes" id="UP000305401">
    <property type="component" value="Unassembled WGS sequence"/>
</dbReference>
<protein>
    <submittedName>
        <fullName evidence="1">D-alanyl-D-alanine carboxypeptidase/D-alanyl-D-alanine-endopeptidase</fullName>
        <ecNumber evidence="1">3.4.16.4</ecNumber>
    </submittedName>
</protein>
<evidence type="ECO:0000313" key="1">
    <source>
        <dbReference type="EMBL" id="THG47617.1"/>
    </source>
</evidence>
<keyword evidence="1" id="KW-0645">Protease</keyword>
<name>A0AC61S4I3_9BACT</name>
<proteinExistence type="predicted"/>
<sequence length="453" mass="48759">MKRFCFAIAMLVALTVEVAAACPLKFPGSEVSRIGIYVENLSTGKIETAYNADMSFTPASVMKCITSATAQISLRPDFCFKTTVRPLGYIASGILHGDLLVTGSGDPTLGSRHFPDKEKFPAAVISYLRTIGVDSIQGDVIIDDTELPPIGISPFWLQEDIAWEYGAGLFGINYRDNSFPLTVRADGENETMSDQVEVVNRITRGKRGNVVAMRGYDSSVLTLYGTITSPSYTARYSMPSPSFTLYRHLLDALDGAGVAYGGAPSGATEKAAEPMVYRSPVRDEILRSLMVHSNNLFAEGMLRATVLEKPVNKRGIDDAVAAEIALWQQNGLCLDGCRWQDGCGLSPVQKLTPHCLGNVLSFMAKSGKSADYVGLFPRVGVEGTVRPLLAKTPLSGKLALKSGTMNSVVCYAGYKLDGNEKPTHVVVIMVNGFGCSASAVRKGVASYLLSRFN</sequence>
<organism evidence="1 2">
    <name type="scientific">Muribaculum caecicola</name>
    <dbReference type="NCBI Taxonomy" id="3038144"/>
    <lineage>
        <taxon>Bacteria</taxon>
        <taxon>Pseudomonadati</taxon>
        <taxon>Bacteroidota</taxon>
        <taxon>Bacteroidia</taxon>
        <taxon>Bacteroidales</taxon>
        <taxon>Muribaculaceae</taxon>
        <taxon>Muribaculum</taxon>
    </lineage>
</organism>
<keyword evidence="1" id="KW-0121">Carboxypeptidase</keyword>
<comment type="caution">
    <text evidence="1">The sequence shown here is derived from an EMBL/GenBank/DDBJ whole genome shotgun (WGS) entry which is preliminary data.</text>
</comment>